<dbReference type="InterPro" id="IPR012349">
    <property type="entry name" value="Split_barrel_FMN-bd"/>
</dbReference>
<evidence type="ECO:0000313" key="1">
    <source>
        <dbReference type="EMBL" id="SEL28753.1"/>
    </source>
</evidence>
<keyword evidence="2" id="KW-1185">Reference proteome</keyword>
<dbReference type="EMBL" id="FOAG01000004">
    <property type="protein sequence ID" value="SEL28753.1"/>
    <property type="molecule type" value="Genomic_DNA"/>
</dbReference>
<gene>
    <name evidence="1" type="ORF">SAMN05443999_104270</name>
</gene>
<name>A0A1H7NZ24_9RHOB</name>
<dbReference type="OrthoDB" id="9794948at2"/>
<organism evidence="1 2">
    <name type="scientific">Roseovarius azorensis</name>
    <dbReference type="NCBI Taxonomy" id="1287727"/>
    <lineage>
        <taxon>Bacteria</taxon>
        <taxon>Pseudomonadati</taxon>
        <taxon>Pseudomonadota</taxon>
        <taxon>Alphaproteobacteria</taxon>
        <taxon>Rhodobacterales</taxon>
        <taxon>Roseobacteraceae</taxon>
        <taxon>Roseovarius</taxon>
    </lineage>
</organism>
<proteinExistence type="predicted"/>
<dbReference type="PIRSF" id="PIRSF010372">
    <property type="entry name" value="PaiB"/>
    <property type="match status" value="1"/>
</dbReference>
<dbReference type="PANTHER" id="PTHR35802:SF1">
    <property type="entry name" value="PROTEASE SYNTHASE AND SPORULATION PROTEIN PAI 2"/>
    <property type="match status" value="1"/>
</dbReference>
<dbReference type="InterPro" id="IPR007396">
    <property type="entry name" value="TR_PAI2-type"/>
</dbReference>
<evidence type="ECO:0000313" key="2">
    <source>
        <dbReference type="Proteomes" id="UP000199582"/>
    </source>
</evidence>
<dbReference type="Gene3D" id="2.30.110.10">
    <property type="entry name" value="Electron Transport, Fmn-binding Protein, Chain A"/>
    <property type="match status" value="1"/>
</dbReference>
<dbReference type="SUPFAM" id="SSF50475">
    <property type="entry name" value="FMN-binding split barrel"/>
    <property type="match status" value="1"/>
</dbReference>
<dbReference type="RefSeq" id="WP_093035049.1">
    <property type="nucleotide sequence ID" value="NZ_FOAG01000004.1"/>
</dbReference>
<dbReference type="STRING" id="1287727.SAMN05443999_104270"/>
<dbReference type="Pfam" id="PF04299">
    <property type="entry name" value="FMN_bind_2"/>
    <property type="match status" value="1"/>
</dbReference>
<reference evidence="1 2" key="1">
    <citation type="submission" date="2016-10" db="EMBL/GenBank/DDBJ databases">
        <authorList>
            <person name="de Groot N.N."/>
        </authorList>
    </citation>
    <scope>NUCLEOTIDE SEQUENCE [LARGE SCALE GENOMIC DNA]</scope>
    <source>
        <strain evidence="1 2">DSM 100674</strain>
    </source>
</reference>
<dbReference type="AlphaFoldDB" id="A0A1H7NZ24"/>
<dbReference type="Proteomes" id="UP000199582">
    <property type="component" value="Unassembled WGS sequence"/>
</dbReference>
<accession>A0A1H7NZ24</accession>
<dbReference type="PANTHER" id="PTHR35802">
    <property type="entry name" value="PROTEASE SYNTHASE AND SPORULATION PROTEIN PAI 2"/>
    <property type="match status" value="1"/>
</dbReference>
<protein>
    <submittedName>
        <fullName evidence="1">Negative transcriptional regulator, PaiB family</fullName>
    </submittedName>
</protein>
<sequence length="206" mass="23014">MHPNPAFRQISQVRNIGFARERGFGLLAIGTDTAPLISHIPFLLSEDGDLAEFHLVRSNPIARMLATARPARLAVQGPHSYVSPDWYGVTDQVPTWNYVAVHLVGEVTLQPQTAMRDLLDRQSAHYENRLLPKPPWLTTKMTSEVLDRLMRQIVPCAMRVDEISATWKLGQNKPDEVRLRAAGHLAPAAMAQETDLLAALMRDPPN</sequence>